<dbReference type="GO" id="GO:0015833">
    <property type="term" value="P:peptide transport"/>
    <property type="evidence" value="ECO:0007669"/>
    <property type="project" value="TreeGrafter"/>
</dbReference>
<reference evidence="4 5" key="1">
    <citation type="submission" date="2012-10" db="EMBL/GenBank/DDBJ databases">
        <title>Genome sequence of Vibrio Cholerae HENC-02.</title>
        <authorList>
            <person name="Eppinger M."/>
            <person name="Hasan N.A."/>
            <person name="Sengamalay N."/>
            <person name="Hine E."/>
            <person name="Su Q."/>
            <person name="Daugherty S.C."/>
            <person name="Young S."/>
            <person name="Sadzewicz L."/>
            <person name="Tallon L."/>
            <person name="Cebula T.A."/>
            <person name="Ravel J."/>
            <person name="Colwell R.R."/>
        </authorList>
    </citation>
    <scope>NUCLEOTIDE SEQUENCE [LARGE SCALE GENOMIC DNA]</scope>
    <source>
        <strain evidence="4 5">HENC-02</strain>
    </source>
</reference>
<dbReference type="AlphaFoldDB" id="A0A454D137"/>
<dbReference type="GO" id="GO:1904680">
    <property type="term" value="F:peptide transmembrane transporter activity"/>
    <property type="evidence" value="ECO:0007669"/>
    <property type="project" value="TreeGrafter"/>
</dbReference>
<dbReference type="SUPFAM" id="SSF46785">
    <property type="entry name" value="Winged helix' DNA-binding domain"/>
    <property type="match status" value="1"/>
</dbReference>
<gene>
    <name evidence="4" type="ORF">VCHENC02_2070B</name>
</gene>
<dbReference type="EMBL" id="AJSR01000766">
    <property type="protein sequence ID" value="EKM32365.1"/>
    <property type="molecule type" value="Genomic_DNA"/>
</dbReference>
<evidence type="ECO:0000259" key="2">
    <source>
        <dbReference type="Pfam" id="PF00496"/>
    </source>
</evidence>
<protein>
    <submittedName>
        <fullName evidence="4">Bacterial extracellular solute-binding s, 5 Middle family protein</fullName>
    </submittedName>
</protein>
<dbReference type="InterPro" id="IPR036390">
    <property type="entry name" value="WH_DNA-bd_sf"/>
</dbReference>
<dbReference type="STRING" id="669.AL538_01440"/>
<evidence type="ECO:0000259" key="3">
    <source>
        <dbReference type="Pfam" id="PF12793"/>
    </source>
</evidence>
<dbReference type="Proteomes" id="UP000008367">
    <property type="component" value="Unassembled WGS sequence"/>
</dbReference>
<keyword evidence="1" id="KW-0238">DNA-binding</keyword>
<organism evidence="4 5">
    <name type="scientific">Vibrio harveyi</name>
    <name type="common">Beneckea harveyi</name>
    <dbReference type="NCBI Taxonomy" id="669"/>
    <lineage>
        <taxon>Bacteria</taxon>
        <taxon>Pseudomonadati</taxon>
        <taxon>Pseudomonadota</taxon>
        <taxon>Gammaproteobacteria</taxon>
        <taxon>Vibrionales</taxon>
        <taxon>Vibrionaceae</taxon>
        <taxon>Vibrio</taxon>
    </lineage>
</organism>
<dbReference type="PANTHER" id="PTHR30290:SF72">
    <property type="entry name" value="HTH-TYPE TRANSCRIPTIONAL REGULATOR SGRR"/>
    <property type="match status" value="1"/>
</dbReference>
<sequence length="562" mass="65360">SHLSRLRQLSRHYQTQERKPVTIASLAEQLQCSDRNVSKLMVAMESYGWVTWAPGKGRGNVSTLTLLVTFEEALKQALEEWVKAGKINQAHQLAEQFDGELVFQENLPLWLGDAQTELNKQNTLVYIAPYQLPEWRPHQAHSVRSVMLIDSIYNTLLRFDPHSQSILPELAHAFENKGDHVRIRLRSDVTFHNGKRLSGTDIKANFERRLNEAHPFSVLFRHLDSINVEGQWVTFYLRQNDPVFLNLLCDKHTAIMDCEQPHKPIGTGPYYAERLESHHWTLKRNPRYFGIGGLIDMAEFWSLSPCSKVGHAHIQQMQRAIHLDNVGDDHSKQNGCSVLHFFYHKNQLSKQERAWIVHHFRKHADQRVELANSLMNEHQDKGFHLFESQMTKPKRPVVIEIRENLKAELAPLIEILSELGVEWTIQSPDDEKRAIADVGYGCYVFGDDRAYQYYEWMLASDAFTRCLSEKEKNSLVQFVDGLMRESEDSHGLLEKLFRAEDWLIQNYHYAPLWREHIVYSQSEELHGAETDRMGVMSLKNMWLEQGLQTLRIQQCEKTKRSA</sequence>
<dbReference type="InterPro" id="IPR039424">
    <property type="entry name" value="SBP_5"/>
</dbReference>
<proteinExistence type="predicted"/>
<feature type="domain" description="Transcriptional regulator SgrR N-terminal HTH" evidence="3">
    <location>
        <begin position="8"/>
        <end position="99"/>
    </location>
</feature>
<evidence type="ECO:0000313" key="4">
    <source>
        <dbReference type="EMBL" id="EKM32365.1"/>
    </source>
</evidence>
<evidence type="ECO:0000313" key="5">
    <source>
        <dbReference type="Proteomes" id="UP000008367"/>
    </source>
</evidence>
<feature type="domain" description="Solute-binding protein family 5" evidence="2">
    <location>
        <begin position="168"/>
        <end position="289"/>
    </location>
</feature>
<dbReference type="PANTHER" id="PTHR30290">
    <property type="entry name" value="PERIPLASMIC BINDING COMPONENT OF ABC TRANSPORTER"/>
    <property type="match status" value="1"/>
</dbReference>
<name>A0A454D137_VIBHA</name>
<dbReference type="GO" id="GO:0003677">
    <property type="term" value="F:DNA binding"/>
    <property type="evidence" value="ECO:0007669"/>
    <property type="project" value="UniProtKB-KW"/>
</dbReference>
<evidence type="ECO:0000256" key="1">
    <source>
        <dbReference type="ARBA" id="ARBA00023125"/>
    </source>
</evidence>
<comment type="caution">
    <text evidence="4">The sequence shown here is derived from an EMBL/GenBank/DDBJ whole genome shotgun (WGS) entry which is preliminary data.</text>
</comment>
<dbReference type="InterPro" id="IPR025370">
    <property type="entry name" value="SgrR_HTH_N"/>
</dbReference>
<dbReference type="SUPFAM" id="SSF53850">
    <property type="entry name" value="Periplasmic binding protein-like II"/>
    <property type="match status" value="1"/>
</dbReference>
<accession>A0A454D137</accession>
<dbReference type="Gene3D" id="3.40.190.10">
    <property type="entry name" value="Periplasmic binding protein-like II"/>
    <property type="match status" value="1"/>
</dbReference>
<dbReference type="InterPro" id="IPR000914">
    <property type="entry name" value="SBP_5_dom"/>
</dbReference>
<feature type="non-terminal residue" evidence="4">
    <location>
        <position position="1"/>
    </location>
</feature>
<dbReference type="Pfam" id="PF12793">
    <property type="entry name" value="SgrR_N"/>
    <property type="match status" value="1"/>
</dbReference>
<dbReference type="Pfam" id="PF00496">
    <property type="entry name" value="SBP_bac_5"/>
    <property type="match status" value="1"/>
</dbReference>